<dbReference type="PROSITE" id="PS00545">
    <property type="entry name" value="ALDOSE_1_EPIMERASE"/>
    <property type="match status" value="1"/>
</dbReference>
<dbReference type="GO" id="GO:0033499">
    <property type="term" value="P:galactose catabolic process via UDP-galactose, Leloir pathway"/>
    <property type="evidence" value="ECO:0007669"/>
    <property type="project" value="TreeGrafter"/>
</dbReference>
<dbReference type="AlphaFoldDB" id="A0AAW5ETK4"/>
<dbReference type="InterPro" id="IPR011013">
    <property type="entry name" value="Gal_mutarotase_sf_dom"/>
</dbReference>
<keyword evidence="3" id="KW-0413">Isomerase</keyword>
<dbReference type="PANTHER" id="PTHR10091">
    <property type="entry name" value="ALDOSE-1-EPIMERASE"/>
    <property type="match status" value="1"/>
</dbReference>
<dbReference type="Proteomes" id="UP001202887">
    <property type="component" value="Unassembled WGS sequence"/>
</dbReference>
<gene>
    <name evidence="7" type="ORF">K1W68_12915</name>
</gene>
<evidence type="ECO:0000256" key="5">
    <source>
        <dbReference type="ARBA" id="ARBA00032300"/>
    </source>
</evidence>
<dbReference type="InterPro" id="IPR008183">
    <property type="entry name" value="Aldose_1/G6P_1-epimerase"/>
</dbReference>
<comment type="similarity">
    <text evidence="1">Belongs to the aldose epimerase family.</text>
</comment>
<evidence type="ECO:0000256" key="1">
    <source>
        <dbReference type="ARBA" id="ARBA00006206"/>
    </source>
</evidence>
<evidence type="ECO:0000313" key="7">
    <source>
        <dbReference type="EMBL" id="MCJ8354879.1"/>
    </source>
</evidence>
<dbReference type="InterPro" id="IPR047215">
    <property type="entry name" value="Galactose_mutarotase-like"/>
</dbReference>
<proteinExistence type="inferred from homology"/>
<dbReference type="Gene3D" id="2.70.98.10">
    <property type="match status" value="1"/>
</dbReference>
<dbReference type="CDD" id="cd09019">
    <property type="entry name" value="galactose_mutarotase_like"/>
    <property type="match status" value="1"/>
</dbReference>
<accession>A0AAW5ETK4</accession>
<organism evidence="7 8">
    <name type="scientific">Novacetimonas hansenii</name>
    <name type="common">Komagataeibacter hansenii</name>
    <dbReference type="NCBI Taxonomy" id="436"/>
    <lineage>
        <taxon>Bacteria</taxon>
        <taxon>Pseudomonadati</taxon>
        <taxon>Pseudomonadota</taxon>
        <taxon>Alphaproteobacteria</taxon>
        <taxon>Acetobacterales</taxon>
        <taxon>Acetobacteraceae</taxon>
        <taxon>Novacetimonas</taxon>
    </lineage>
</organism>
<dbReference type="InterPro" id="IPR014718">
    <property type="entry name" value="GH-type_carb-bd"/>
</dbReference>
<dbReference type="GO" id="GO:0004034">
    <property type="term" value="F:aldose 1-epimerase activity"/>
    <property type="evidence" value="ECO:0007669"/>
    <property type="project" value="TreeGrafter"/>
</dbReference>
<dbReference type="GO" id="GO:0030246">
    <property type="term" value="F:carbohydrate binding"/>
    <property type="evidence" value="ECO:0007669"/>
    <property type="project" value="InterPro"/>
</dbReference>
<dbReference type="GO" id="GO:0005737">
    <property type="term" value="C:cytoplasm"/>
    <property type="evidence" value="ECO:0007669"/>
    <property type="project" value="TreeGrafter"/>
</dbReference>
<dbReference type="NCBIfam" id="NF008277">
    <property type="entry name" value="PRK11055.1"/>
    <property type="match status" value="1"/>
</dbReference>
<evidence type="ECO:0000256" key="4">
    <source>
        <dbReference type="ARBA" id="ARBA00023277"/>
    </source>
</evidence>
<dbReference type="InterPro" id="IPR018052">
    <property type="entry name" value="Ald1_epimerase_CS"/>
</dbReference>
<dbReference type="Pfam" id="PF01263">
    <property type="entry name" value="Aldose_epim"/>
    <property type="match status" value="1"/>
</dbReference>
<dbReference type="SUPFAM" id="SSF74650">
    <property type="entry name" value="Galactose mutarotase-like"/>
    <property type="match status" value="1"/>
</dbReference>
<keyword evidence="4" id="KW-0119">Carbohydrate metabolism</keyword>
<reference evidence="7" key="2">
    <citation type="submission" date="2022-03" db="EMBL/GenBank/DDBJ databases">
        <authorList>
            <person name="Ryngajllo M."/>
            <person name="Jacek P."/>
            <person name="Kubiak K."/>
        </authorList>
    </citation>
    <scope>NUCLEOTIDE SEQUENCE</scope>
    <source>
        <strain evidence="7">SI1</strain>
    </source>
</reference>
<dbReference type="EMBL" id="JAIBCX010000040">
    <property type="protein sequence ID" value="MCJ8354879.1"/>
    <property type="molecule type" value="Genomic_DNA"/>
</dbReference>
<name>A0AAW5ETK4_NOVHA</name>
<evidence type="ECO:0000256" key="2">
    <source>
        <dbReference type="ARBA" id="ARBA00014165"/>
    </source>
</evidence>
<dbReference type="GO" id="GO:0006006">
    <property type="term" value="P:glucose metabolic process"/>
    <property type="evidence" value="ECO:0007669"/>
    <property type="project" value="TreeGrafter"/>
</dbReference>
<dbReference type="PANTHER" id="PTHR10091:SF0">
    <property type="entry name" value="GALACTOSE MUTAROTASE"/>
    <property type="match status" value="1"/>
</dbReference>
<evidence type="ECO:0000256" key="6">
    <source>
        <dbReference type="ARBA" id="ARBA00033373"/>
    </source>
</evidence>
<evidence type="ECO:0000313" key="8">
    <source>
        <dbReference type="Proteomes" id="UP001202887"/>
    </source>
</evidence>
<reference evidence="7" key="1">
    <citation type="journal article" date="2021" name="Polymers (Basel)">
        <title>Highly Stretchable Bacterial Cellulose Produced by Komagataeibacter hansenii SI1.</title>
        <authorList>
            <person name="Cielecka I."/>
            <person name="Ryngajllo M."/>
            <person name="Maniukiewicz W."/>
            <person name="Bielecki S."/>
        </authorList>
    </citation>
    <scope>NUCLEOTIDE SEQUENCE</scope>
    <source>
        <strain evidence="7">SI1</strain>
    </source>
</reference>
<comment type="caution">
    <text evidence="7">The sequence shown here is derived from an EMBL/GenBank/DDBJ whole genome shotgun (WGS) entry which is preliminary data.</text>
</comment>
<sequence length="454" mass="48762">MMPRGAGACPVRTVSLPPHTHLRHAGAVVARIGEGRHDWPTRVAVPRHIPDIAGYPPMSPLLRPFCLMLAALAPVVGGLPVAWAAPAPAPAVSFDRAPFGATDDGHAVEQFTLRNAHGVTVRFMTYGATITAIETPDRHGDMRDVVLGFPTLSGYTHDSARGGLFFGAIIGRYANRLARGTFSLHGHTYHVAITAPPNALHGGKKGFDKQVWTFEGEQTDAHGASVTLGLISPDGDQGFPGTLHVHVTYRLDDANTLGVHYTATTDRPTVLNLTNHSYFNLAGEGSGSIENHILRINADTFTPTDATSIPLGPIASVAGTPMDFRTAHRIGDHLRDNDPQIMYARGYDQNWIINTPAGTTPRLAAQISDPASGRMMEVWTTQPGLQVYTSNSLDGAYAGVSGRAYRQTDAVAFEAEHFPDSPNHPDFPTTELRPGQTFDHTTLFHFGISATKAP</sequence>
<protein>
    <recommendedName>
        <fullName evidence="2">Aldose 1-epimerase</fullName>
    </recommendedName>
    <alternativeName>
        <fullName evidence="6">Galactose mutarotase</fullName>
    </alternativeName>
    <alternativeName>
        <fullName evidence="5">Type-1 mutarotase</fullName>
    </alternativeName>
</protein>
<evidence type="ECO:0000256" key="3">
    <source>
        <dbReference type="ARBA" id="ARBA00023235"/>
    </source>
</evidence>